<comment type="caution">
    <text evidence="2">The sequence shown here is derived from an EMBL/GenBank/DDBJ whole genome shotgun (WGS) entry which is preliminary data.</text>
</comment>
<sequence length="198" mass="22803">MMLRTLRAPAAVAMLAALAALPGPPALAQRFVPGEHREFPRIKYADSLESVNDRCIVKKTKLSLAIRPVYVNWRPIGFCCEGCPALFLKNPEKYLEDQKIDLRCVVNQGRHAAPDEKRRVYVNYEIFYLSTRDALERFRKHTLQYCGWLTDPVNGARFRPTASSPRMTYNGRYYYFSTISNRMKFEARPDSFAVRKGS</sequence>
<evidence type="ECO:0000256" key="1">
    <source>
        <dbReference type="SAM" id="SignalP"/>
    </source>
</evidence>
<evidence type="ECO:0000313" key="2">
    <source>
        <dbReference type="EMBL" id="TMQ55814.1"/>
    </source>
</evidence>
<dbReference type="AlphaFoldDB" id="A0A538SX22"/>
<proteinExistence type="predicted"/>
<organism evidence="2 3">
    <name type="scientific">Eiseniibacteriota bacterium</name>
    <dbReference type="NCBI Taxonomy" id="2212470"/>
    <lineage>
        <taxon>Bacteria</taxon>
        <taxon>Candidatus Eiseniibacteriota</taxon>
    </lineage>
</organism>
<name>A0A538SX22_UNCEI</name>
<keyword evidence="1" id="KW-0732">Signal</keyword>
<feature type="signal peptide" evidence="1">
    <location>
        <begin position="1"/>
        <end position="28"/>
    </location>
</feature>
<reference evidence="2 3" key="1">
    <citation type="journal article" date="2019" name="Nat. Microbiol.">
        <title>Mediterranean grassland soil C-N compound turnover is dependent on rainfall and depth, and is mediated by genomically divergent microorganisms.</title>
        <authorList>
            <person name="Diamond S."/>
            <person name="Andeer P.F."/>
            <person name="Li Z."/>
            <person name="Crits-Christoph A."/>
            <person name="Burstein D."/>
            <person name="Anantharaman K."/>
            <person name="Lane K.R."/>
            <person name="Thomas B.C."/>
            <person name="Pan C."/>
            <person name="Northen T.R."/>
            <person name="Banfield J.F."/>
        </authorList>
    </citation>
    <scope>NUCLEOTIDE SEQUENCE [LARGE SCALE GENOMIC DNA]</scope>
    <source>
        <strain evidence="2">WS_2</strain>
    </source>
</reference>
<protein>
    <submittedName>
        <fullName evidence="2">YHS domain-containing protein</fullName>
    </submittedName>
</protein>
<gene>
    <name evidence="2" type="ORF">E6K72_05910</name>
</gene>
<evidence type="ECO:0000313" key="3">
    <source>
        <dbReference type="Proteomes" id="UP000317716"/>
    </source>
</evidence>
<dbReference type="EMBL" id="VBOS01000198">
    <property type="protein sequence ID" value="TMQ55814.1"/>
    <property type="molecule type" value="Genomic_DNA"/>
</dbReference>
<feature type="chain" id="PRO_5021904345" evidence="1">
    <location>
        <begin position="29"/>
        <end position="198"/>
    </location>
</feature>
<accession>A0A538SX22</accession>
<dbReference type="Proteomes" id="UP000317716">
    <property type="component" value="Unassembled WGS sequence"/>
</dbReference>